<dbReference type="Gene3D" id="3.40.50.20">
    <property type="match status" value="1"/>
</dbReference>
<proteinExistence type="predicted"/>
<gene>
    <name evidence="1" type="ORF">METZ01_LOCUS92407</name>
</gene>
<dbReference type="AlphaFoldDB" id="A0A381VJ97"/>
<dbReference type="EMBL" id="UINC01008800">
    <property type="protein sequence ID" value="SVA39553.1"/>
    <property type="molecule type" value="Genomic_DNA"/>
</dbReference>
<feature type="non-terminal residue" evidence="1">
    <location>
        <position position="113"/>
    </location>
</feature>
<evidence type="ECO:0000313" key="1">
    <source>
        <dbReference type="EMBL" id="SVA39553.1"/>
    </source>
</evidence>
<accession>A0A381VJ97</accession>
<protein>
    <submittedName>
        <fullName evidence="1">Uncharacterized protein</fullName>
    </submittedName>
</protein>
<sequence length="113" mass="12747">MDNSSAVILIIPSASYRTSAFINAVEKLDLKVLVISDKSQVFSGKYPDNLIIMNFHHWKDRLDEISEWAERNGLKAVIGVDEESIVLAANLSNYLQVEHNPVESVLLTKDKYL</sequence>
<reference evidence="1" key="1">
    <citation type="submission" date="2018-05" db="EMBL/GenBank/DDBJ databases">
        <authorList>
            <person name="Lanie J.A."/>
            <person name="Ng W.-L."/>
            <person name="Kazmierczak K.M."/>
            <person name="Andrzejewski T.M."/>
            <person name="Davidsen T.M."/>
            <person name="Wayne K.J."/>
            <person name="Tettelin H."/>
            <person name="Glass J.I."/>
            <person name="Rusch D."/>
            <person name="Podicherti R."/>
            <person name="Tsui H.-C.T."/>
            <person name="Winkler M.E."/>
        </authorList>
    </citation>
    <scope>NUCLEOTIDE SEQUENCE</scope>
</reference>
<name>A0A381VJ97_9ZZZZ</name>
<organism evidence="1">
    <name type="scientific">marine metagenome</name>
    <dbReference type="NCBI Taxonomy" id="408172"/>
    <lineage>
        <taxon>unclassified sequences</taxon>
        <taxon>metagenomes</taxon>
        <taxon>ecological metagenomes</taxon>
    </lineage>
</organism>